<keyword evidence="14" id="KW-1208">Phospholipid metabolism</keyword>
<keyword evidence="7 17" id="KW-0547">Nucleotide-binding</keyword>
<feature type="binding site" evidence="18">
    <location>
        <position position="33"/>
    </location>
    <ligand>
        <name>a divalent metal cation</name>
        <dbReference type="ChEBI" id="CHEBI:60240"/>
    </ligand>
</feature>
<evidence type="ECO:0000256" key="12">
    <source>
        <dbReference type="ARBA" id="ARBA00023136"/>
    </source>
</evidence>
<feature type="binding site" evidence="17">
    <location>
        <position position="33"/>
    </location>
    <ligand>
        <name>ATP</name>
        <dbReference type="ChEBI" id="CHEBI:30616"/>
    </ligand>
</feature>
<evidence type="ECO:0000256" key="17">
    <source>
        <dbReference type="PIRSR" id="PIRSR600829-3"/>
    </source>
</evidence>
<reference evidence="20 21" key="1">
    <citation type="submission" date="2017-02" db="EMBL/GenBank/DDBJ databases">
        <authorList>
            <person name="Peterson S.W."/>
        </authorList>
    </citation>
    <scope>NUCLEOTIDE SEQUENCE [LARGE SCALE GENOMIC DNA]</scope>
    <source>
        <strain evidence="20 21">ATCC BAA-1030</strain>
    </source>
</reference>
<feature type="binding site" evidence="16">
    <location>
        <position position="74"/>
    </location>
    <ligand>
        <name>substrate</name>
    </ligand>
</feature>
<dbReference type="GO" id="GO:0016301">
    <property type="term" value="F:kinase activity"/>
    <property type="evidence" value="ECO:0007669"/>
    <property type="project" value="UniProtKB-KW"/>
</dbReference>
<proteinExistence type="inferred from homology"/>
<evidence type="ECO:0000256" key="16">
    <source>
        <dbReference type="PIRSR" id="PIRSR600829-2"/>
    </source>
</evidence>
<dbReference type="InterPro" id="IPR000829">
    <property type="entry name" value="DAGK"/>
</dbReference>
<dbReference type="GO" id="GO:0046872">
    <property type="term" value="F:metal ion binding"/>
    <property type="evidence" value="ECO:0007669"/>
    <property type="project" value="UniProtKB-KW"/>
</dbReference>
<sequence length="134" mass="15230">MDSNGNKKGFKNRDFISSFEFAYTGIKTVFKEERNMRKHVASGIAAILLGFLLQLNRYEWLWLLLVIFLVIVMETWNTVAENIVDLAVDYHFHPLAKIAKDMAAGAVLMTSIFAGIVGMILFLPKILQFIGKFI</sequence>
<keyword evidence="4" id="KW-0444">Lipid biosynthesis</keyword>
<keyword evidence="21" id="KW-1185">Reference proteome</keyword>
<comment type="cofactor">
    <cofactor evidence="18">
        <name>Mg(2+)</name>
        <dbReference type="ChEBI" id="CHEBI:18420"/>
    </cofactor>
    <text evidence="18">Mn(2+), Zn(2+), Cd(2+) and Co(2+) support activity to lesser extents.</text>
</comment>
<feature type="binding site" evidence="17">
    <location>
        <begin position="100"/>
        <end position="101"/>
    </location>
    <ligand>
        <name>ATP</name>
        <dbReference type="ChEBI" id="CHEBI:30616"/>
    </ligand>
</feature>
<comment type="similarity">
    <text evidence="2">Belongs to the bacterial diacylglycerol kinase family.</text>
</comment>
<organism evidence="20 21">
    <name type="scientific">Pilibacter termitis</name>
    <dbReference type="NCBI Taxonomy" id="263852"/>
    <lineage>
        <taxon>Bacteria</taxon>
        <taxon>Bacillati</taxon>
        <taxon>Bacillota</taxon>
        <taxon>Bacilli</taxon>
        <taxon>Lactobacillales</taxon>
        <taxon>Enterococcaceae</taxon>
        <taxon>Pilibacter</taxon>
    </lineage>
</organism>
<comment type="subcellular location">
    <subcellularLocation>
        <location evidence="1">Cell membrane</location>
        <topology evidence="1">Multi-pass membrane protein</topology>
    </subcellularLocation>
</comment>
<evidence type="ECO:0000313" key="20">
    <source>
        <dbReference type="EMBL" id="SJZ72785.1"/>
    </source>
</evidence>
<keyword evidence="18" id="KW-0460">Magnesium</keyword>
<evidence type="ECO:0000256" key="14">
    <source>
        <dbReference type="ARBA" id="ARBA00023264"/>
    </source>
</evidence>
<evidence type="ECO:0000256" key="3">
    <source>
        <dbReference type="ARBA" id="ARBA00022475"/>
    </source>
</evidence>
<dbReference type="AlphaFoldDB" id="A0A1T4N1C2"/>
<keyword evidence="9 17" id="KW-0067">ATP-binding</keyword>
<dbReference type="InterPro" id="IPR036945">
    <property type="entry name" value="DAGK_sf"/>
</dbReference>
<feature type="binding site" evidence="18">
    <location>
        <position position="81"/>
    </location>
    <ligand>
        <name>a divalent metal cation</name>
        <dbReference type="ChEBI" id="CHEBI:60240"/>
    </ligand>
</feature>
<keyword evidence="11" id="KW-0443">Lipid metabolism</keyword>
<accession>A0A1T4N1C2</accession>
<dbReference type="RefSeq" id="WP_234984633.1">
    <property type="nucleotide sequence ID" value="NZ_FUXI01000012.1"/>
</dbReference>
<gene>
    <name evidence="20" type="ORF">SAMN02745116_01277</name>
</gene>
<dbReference type="Pfam" id="PF01219">
    <property type="entry name" value="DAGK_prokar"/>
    <property type="match status" value="1"/>
</dbReference>
<dbReference type="GO" id="GO:0008654">
    <property type="term" value="P:phospholipid biosynthetic process"/>
    <property type="evidence" value="ECO:0007669"/>
    <property type="project" value="UniProtKB-KW"/>
</dbReference>
<evidence type="ECO:0000256" key="10">
    <source>
        <dbReference type="ARBA" id="ARBA00022989"/>
    </source>
</evidence>
<name>A0A1T4N1C2_9ENTE</name>
<evidence type="ECO:0000256" key="6">
    <source>
        <dbReference type="ARBA" id="ARBA00022692"/>
    </source>
</evidence>
<keyword evidence="13" id="KW-0594">Phospholipid biosynthesis</keyword>
<keyword evidence="5" id="KW-0808">Transferase</keyword>
<feature type="active site" description="Proton acceptor" evidence="15">
    <location>
        <position position="74"/>
    </location>
</feature>
<evidence type="ECO:0000313" key="21">
    <source>
        <dbReference type="Proteomes" id="UP000190328"/>
    </source>
</evidence>
<keyword evidence="12 19" id="KW-0472">Membrane</keyword>
<evidence type="ECO:0000256" key="7">
    <source>
        <dbReference type="ARBA" id="ARBA00022741"/>
    </source>
</evidence>
<dbReference type="InterPro" id="IPR033717">
    <property type="entry name" value="UDPK"/>
</dbReference>
<evidence type="ECO:0000256" key="19">
    <source>
        <dbReference type="SAM" id="Phobius"/>
    </source>
</evidence>
<evidence type="ECO:0000256" key="18">
    <source>
        <dbReference type="PIRSR" id="PIRSR600829-4"/>
    </source>
</evidence>
<protein>
    <submittedName>
        <fullName evidence="20">Diacylglycerol kinase (ATP)</fullName>
    </submittedName>
</protein>
<evidence type="ECO:0000256" key="11">
    <source>
        <dbReference type="ARBA" id="ARBA00023098"/>
    </source>
</evidence>
<evidence type="ECO:0000256" key="13">
    <source>
        <dbReference type="ARBA" id="ARBA00023209"/>
    </source>
</evidence>
<evidence type="ECO:0000256" key="5">
    <source>
        <dbReference type="ARBA" id="ARBA00022679"/>
    </source>
</evidence>
<keyword evidence="8 20" id="KW-0418">Kinase</keyword>
<dbReference type="GO" id="GO:0005886">
    <property type="term" value="C:plasma membrane"/>
    <property type="evidence" value="ECO:0007669"/>
    <property type="project" value="UniProtKB-SubCell"/>
</dbReference>
<dbReference type="STRING" id="263852.SAMN02745116_01277"/>
<keyword evidence="6 19" id="KW-0812">Transmembrane</keyword>
<evidence type="ECO:0000256" key="8">
    <source>
        <dbReference type="ARBA" id="ARBA00022777"/>
    </source>
</evidence>
<feature type="transmembrane region" description="Helical" evidence="19">
    <location>
        <begin position="60"/>
        <end position="79"/>
    </location>
</feature>
<dbReference type="Proteomes" id="UP000190328">
    <property type="component" value="Unassembled WGS sequence"/>
</dbReference>
<evidence type="ECO:0000256" key="15">
    <source>
        <dbReference type="PIRSR" id="PIRSR600829-1"/>
    </source>
</evidence>
<evidence type="ECO:0000256" key="1">
    <source>
        <dbReference type="ARBA" id="ARBA00004651"/>
    </source>
</evidence>
<feature type="binding site" evidence="17">
    <location>
        <position position="81"/>
    </location>
    <ligand>
        <name>ATP</name>
        <dbReference type="ChEBI" id="CHEBI:30616"/>
    </ligand>
</feature>
<dbReference type="EMBL" id="FUXI01000012">
    <property type="protein sequence ID" value="SJZ72785.1"/>
    <property type="molecule type" value="Genomic_DNA"/>
</dbReference>
<dbReference type="CDD" id="cd14265">
    <property type="entry name" value="UDPK_IM_like"/>
    <property type="match status" value="1"/>
</dbReference>
<dbReference type="PANTHER" id="PTHR34299">
    <property type="entry name" value="DIACYLGLYCEROL KINASE"/>
    <property type="match status" value="1"/>
</dbReference>
<evidence type="ECO:0000256" key="2">
    <source>
        <dbReference type="ARBA" id="ARBA00005967"/>
    </source>
</evidence>
<dbReference type="Gene3D" id="1.10.287.3610">
    <property type="match status" value="1"/>
</dbReference>
<dbReference type="GO" id="GO:0005524">
    <property type="term" value="F:ATP binding"/>
    <property type="evidence" value="ECO:0007669"/>
    <property type="project" value="UniProtKB-KW"/>
</dbReference>
<keyword evidence="10 19" id="KW-1133">Transmembrane helix</keyword>
<keyword evidence="3" id="KW-1003">Cell membrane</keyword>
<keyword evidence="18" id="KW-0479">Metal-binding</keyword>
<feature type="transmembrane region" description="Helical" evidence="19">
    <location>
        <begin position="102"/>
        <end position="123"/>
    </location>
</feature>
<evidence type="ECO:0000256" key="4">
    <source>
        <dbReference type="ARBA" id="ARBA00022516"/>
    </source>
</evidence>
<evidence type="ECO:0000256" key="9">
    <source>
        <dbReference type="ARBA" id="ARBA00022840"/>
    </source>
</evidence>
<dbReference type="PANTHER" id="PTHR34299:SF1">
    <property type="entry name" value="DIACYLGLYCEROL KINASE"/>
    <property type="match status" value="1"/>
</dbReference>